<dbReference type="InterPro" id="IPR012349">
    <property type="entry name" value="Split_barrel_FMN-bd"/>
</dbReference>
<organism evidence="2 3">
    <name type="scientific">Rhizobium halophytocola</name>
    <dbReference type="NCBI Taxonomy" id="735519"/>
    <lineage>
        <taxon>Bacteria</taxon>
        <taxon>Pseudomonadati</taxon>
        <taxon>Pseudomonadota</taxon>
        <taxon>Alphaproteobacteria</taxon>
        <taxon>Hyphomicrobiales</taxon>
        <taxon>Rhizobiaceae</taxon>
        <taxon>Rhizobium/Agrobacterium group</taxon>
        <taxon>Rhizobium</taxon>
    </lineage>
</organism>
<dbReference type="PANTHER" id="PTHR34818:SF1">
    <property type="entry name" value="PROTEIN BLI-3"/>
    <property type="match status" value="1"/>
</dbReference>
<dbReference type="Gene3D" id="2.30.110.10">
    <property type="entry name" value="Electron Transport, Fmn-binding Protein, Chain A"/>
    <property type="match status" value="1"/>
</dbReference>
<name>A0ABS4DUF9_9HYPH</name>
<proteinExistence type="predicted"/>
<sequence length="151" mass="16907">MTTMTIEELSKKLGKIDFCMFNTHSGSGRIETRPMSNNGDVEYDGDSWFFSFENTRKVSDINHNSGVTLTFTAPPSLLGKPGIFIAVEGEGRVIRDKTQFAEHWAKDLDRWFPEGIDTPGIVLIKVSARTIQHWDGEENGRINMPRADASA</sequence>
<dbReference type="SUPFAM" id="SSF50475">
    <property type="entry name" value="FMN-binding split barrel"/>
    <property type="match status" value="1"/>
</dbReference>
<dbReference type="EMBL" id="JAGGJU010000002">
    <property type="protein sequence ID" value="MBP1849328.1"/>
    <property type="molecule type" value="Genomic_DNA"/>
</dbReference>
<keyword evidence="3" id="KW-1185">Reference proteome</keyword>
<evidence type="ECO:0000313" key="2">
    <source>
        <dbReference type="EMBL" id="MBP1849328.1"/>
    </source>
</evidence>
<dbReference type="Proteomes" id="UP000759443">
    <property type="component" value="Unassembled WGS sequence"/>
</dbReference>
<feature type="domain" description="General stress protein FMN-binding split barrel" evidence="1">
    <location>
        <begin position="6"/>
        <end position="139"/>
    </location>
</feature>
<dbReference type="InterPro" id="IPR038725">
    <property type="entry name" value="YdaG_split_barrel_FMN-bd"/>
</dbReference>
<dbReference type="PANTHER" id="PTHR34818">
    <property type="entry name" value="PROTEIN BLI-3"/>
    <property type="match status" value="1"/>
</dbReference>
<dbReference type="RefSeq" id="WP_209942368.1">
    <property type="nucleotide sequence ID" value="NZ_JAGGJU010000002.1"/>
</dbReference>
<comment type="caution">
    <text evidence="2">The sequence shown here is derived from an EMBL/GenBank/DDBJ whole genome shotgun (WGS) entry which is preliminary data.</text>
</comment>
<evidence type="ECO:0000313" key="3">
    <source>
        <dbReference type="Proteomes" id="UP000759443"/>
    </source>
</evidence>
<evidence type="ECO:0000259" key="1">
    <source>
        <dbReference type="Pfam" id="PF16242"/>
    </source>
</evidence>
<dbReference type="Pfam" id="PF16242">
    <property type="entry name" value="Pyrid_ox_like"/>
    <property type="match status" value="1"/>
</dbReference>
<accession>A0ABS4DUF9</accession>
<dbReference type="InterPro" id="IPR052917">
    <property type="entry name" value="Stress-Dev_Protein"/>
</dbReference>
<reference evidence="2 3" key="1">
    <citation type="submission" date="2021-03" db="EMBL/GenBank/DDBJ databases">
        <title>Genomic Encyclopedia of Type Strains, Phase IV (KMG-IV): sequencing the most valuable type-strain genomes for metagenomic binning, comparative biology and taxonomic classification.</title>
        <authorList>
            <person name="Goeker M."/>
        </authorList>
    </citation>
    <scope>NUCLEOTIDE SEQUENCE [LARGE SCALE GENOMIC DNA]</scope>
    <source>
        <strain evidence="2 3">DSM 21600</strain>
    </source>
</reference>
<protein>
    <submittedName>
        <fullName evidence="2">General stress protein 26</fullName>
    </submittedName>
</protein>
<gene>
    <name evidence="2" type="ORF">J2Z17_000749</name>
</gene>